<dbReference type="PROSITE" id="PS00372">
    <property type="entry name" value="PTS_EIIA_TYPE_2_HIS"/>
    <property type="match status" value="1"/>
</dbReference>
<evidence type="ECO:0000259" key="1">
    <source>
        <dbReference type="PROSITE" id="PS51094"/>
    </source>
</evidence>
<keyword evidence="2" id="KW-0762">Sugar transport</keyword>
<gene>
    <name evidence="2" type="ORF">F1189_15340</name>
</gene>
<dbReference type="SUPFAM" id="SSF55804">
    <property type="entry name" value="Phoshotransferase/anion transport protein"/>
    <property type="match status" value="1"/>
</dbReference>
<comment type="caution">
    <text evidence="2">The sequence shown here is derived from an EMBL/GenBank/DDBJ whole genome shotgun (WGS) entry which is preliminary data.</text>
</comment>
<dbReference type="InterPro" id="IPR016152">
    <property type="entry name" value="PTrfase/Anion_transptr"/>
</dbReference>
<keyword evidence="3" id="KW-1185">Reference proteome</keyword>
<keyword evidence="2" id="KW-0813">Transport</keyword>
<proteinExistence type="predicted"/>
<evidence type="ECO:0000313" key="2">
    <source>
        <dbReference type="EMBL" id="KAA5611341.1"/>
    </source>
</evidence>
<dbReference type="GO" id="GO:0030295">
    <property type="term" value="F:protein kinase activator activity"/>
    <property type="evidence" value="ECO:0007669"/>
    <property type="project" value="TreeGrafter"/>
</dbReference>
<protein>
    <submittedName>
        <fullName evidence="2">PTS sugar transporter subunit IIA</fullName>
    </submittedName>
</protein>
<dbReference type="PANTHER" id="PTHR47738:SF1">
    <property type="entry name" value="NITROGEN REGULATORY PROTEIN"/>
    <property type="match status" value="1"/>
</dbReference>
<reference evidence="2 3" key="1">
    <citation type="submission" date="2019-09" db="EMBL/GenBank/DDBJ databases">
        <title>Genome sequence of Rhodovastum atsumiense, a diverse member of the Acetobacteraceae family of non-sulfur purple photosynthetic bacteria.</title>
        <authorList>
            <person name="Meyer T."/>
            <person name="Kyndt J."/>
        </authorList>
    </citation>
    <scope>NUCLEOTIDE SEQUENCE [LARGE SCALE GENOMIC DNA]</scope>
    <source>
        <strain evidence="2 3">DSM 21279</strain>
    </source>
</reference>
<feature type="domain" description="PTS EIIA type-2" evidence="1">
    <location>
        <begin position="1"/>
        <end position="142"/>
    </location>
</feature>
<dbReference type="InterPro" id="IPR051541">
    <property type="entry name" value="PTS_SugarTrans_NitroReg"/>
</dbReference>
<dbReference type="Gene3D" id="3.40.930.10">
    <property type="entry name" value="Mannitol-specific EII, Chain A"/>
    <property type="match status" value="1"/>
</dbReference>
<name>A0A5M6IT04_9PROT</name>
<dbReference type="InterPro" id="IPR002178">
    <property type="entry name" value="PTS_EIIA_type-2_dom"/>
</dbReference>
<dbReference type="AlphaFoldDB" id="A0A5M6IT04"/>
<dbReference type="PROSITE" id="PS51094">
    <property type="entry name" value="PTS_EIIA_TYPE_2"/>
    <property type="match status" value="1"/>
</dbReference>
<organism evidence="2 3">
    <name type="scientific">Rhodovastum atsumiense</name>
    <dbReference type="NCBI Taxonomy" id="504468"/>
    <lineage>
        <taxon>Bacteria</taxon>
        <taxon>Pseudomonadati</taxon>
        <taxon>Pseudomonadota</taxon>
        <taxon>Alphaproteobacteria</taxon>
        <taxon>Acetobacterales</taxon>
        <taxon>Acetobacteraceae</taxon>
        <taxon>Rhodovastum</taxon>
    </lineage>
</organism>
<dbReference type="EMBL" id="VWPK01000022">
    <property type="protein sequence ID" value="KAA5611341.1"/>
    <property type="molecule type" value="Genomic_DNA"/>
</dbReference>
<dbReference type="CDD" id="cd00211">
    <property type="entry name" value="PTS_IIA_fru"/>
    <property type="match status" value="1"/>
</dbReference>
<dbReference type="PANTHER" id="PTHR47738">
    <property type="entry name" value="PTS SYSTEM FRUCTOSE-LIKE EIIA COMPONENT-RELATED"/>
    <property type="match status" value="1"/>
</dbReference>
<sequence length="142" mass="14645">MIPPHHVLDRLRAADKPALLAELGRRAEAVFGLSAPVVAAALAAREALGSTGVGAGIALPHARLEGVPGPVGFLVRLDRPLDYDAVDGRPVDLLVLLLSPPEDNGHLQALAAVSRRLRDPAAAAALRKAPDAAALRDIFVGG</sequence>
<dbReference type="Pfam" id="PF00359">
    <property type="entry name" value="PTS_EIIA_2"/>
    <property type="match status" value="1"/>
</dbReference>
<dbReference type="OrthoDB" id="95460at2"/>
<evidence type="ECO:0000313" key="3">
    <source>
        <dbReference type="Proteomes" id="UP000325255"/>
    </source>
</evidence>
<dbReference type="Proteomes" id="UP000325255">
    <property type="component" value="Unassembled WGS sequence"/>
</dbReference>
<accession>A0A5M6IT04</accession>